<reference evidence="1" key="1">
    <citation type="submission" date="2019-06" db="EMBL/GenBank/DDBJ databases">
        <authorList>
            <person name="Murdoch R.W."/>
            <person name="Fathepure B."/>
        </authorList>
    </citation>
    <scope>NUCLEOTIDE SEQUENCE</scope>
</reference>
<sequence>MAPSIKQKLAIDQELLNAVRLIHAGLGQLQKLDGANDFYHLPLLTLASGFERLMKVMLCLRILEQTGEFPNPEGLPSGRKGHNLELLLKKIREECFLDHYVEQIPVAKEDLEYLESEELSSFLSILSRFGQAARYHHLDVVLGKQPTTDAPNREWESLETDILLKRPDLIKEMEDFPASERPQQEIAIEVVARLERFARALARLFTIGGIGKEAQRYIGYIGKFLYLRDESLGKNEYSPVGTIM</sequence>
<dbReference type="EMBL" id="MN079099">
    <property type="protein sequence ID" value="QEA05333.1"/>
    <property type="molecule type" value="Genomic_DNA"/>
</dbReference>
<gene>
    <name evidence="1" type="ORF">KBTEX_01653</name>
</gene>
<protein>
    <submittedName>
        <fullName evidence="1">Uncharacterized protein</fullName>
    </submittedName>
</protein>
<proteinExistence type="predicted"/>
<organism evidence="1">
    <name type="scientific">uncultured organism</name>
    <dbReference type="NCBI Taxonomy" id="155900"/>
    <lineage>
        <taxon>unclassified sequences</taxon>
        <taxon>environmental samples</taxon>
    </lineage>
</organism>
<name>A0A5B8RB81_9ZZZZ</name>
<dbReference type="AlphaFoldDB" id="A0A5B8RB81"/>
<evidence type="ECO:0000313" key="1">
    <source>
        <dbReference type="EMBL" id="QEA05333.1"/>
    </source>
</evidence>
<accession>A0A5B8RB81</accession>